<feature type="transmembrane region" description="Helical" evidence="2">
    <location>
        <begin position="53"/>
        <end position="71"/>
    </location>
</feature>
<keyword evidence="2" id="KW-0812">Transmembrane</keyword>
<gene>
    <name evidence="4" type="ORF">WKI68_00065</name>
</gene>
<keyword evidence="2" id="KW-0472">Membrane</keyword>
<comment type="caution">
    <text evidence="4">The sequence shown here is derived from an EMBL/GenBank/DDBJ whole genome shotgun (WGS) entry which is preliminary data.</text>
</comment>
<feature type="domain" description="Restriction endonuclease type IV Mrr" evidence="3">
    <location>
        <begin position="94"/>
        <end position="195"/>
    </location>
</feature>
<dbReference type="EMBL" id="JBBKAM010000001">
    <property type="protein sequence ID" value="MEJ8640240.1"/>
    <property type="molecule type" value="Genomic_DNA"/>
</dbReference>
<dbReference type="Pfam" id="PF04471">
    <property type="entry name" value="Mrr_cat"/>
    <property type="match status" value="1"/>
</dbReference>
<accession>A0ABU8TX96</accession>
<organism evidence="4 5">
    <name type="scientific">Streptomyces caledonius</name>
    <dbReference type="NCBI Taxonomy" id="3134107"/>
    <lineage>
        <taxon>Bacteria</taxon>
        <taxon>Bacillati</taxon>
        <taxon>Actinomycetota</taxon>
        <taxon>Actinomycetes</taxon>
        <taxon>Kitasatosporales</taxon>
        <taxon>Streptomycetaceae</taxon>
        <taxon>Streptomyces</taxon>
    </lineage>
</organism>
<dbReference type="PANTHER" id="PTHR30015:SF6">
    <property type="entry name" value="SLL1429 PROTEIN"/>
    <property type="match status" value="1"/>
</dbReference>
<keyword evidence="2" id="KW-1133">Transmembrane helix</keyword>
<reference evidence="4 5" key="1">
    <citation type="submission" date="2024-03" db="EMBL/GenBank/DDBJ databases">
        <title>Novel Streptomyces species of biotechnological and ecological value are a feature of Machair soil.</title>
        <authorList>
            <person name="Prole J.R."/>
            <person name="Goodfellow M."/>
            <person name="Allenby N."/>
            <person name="Ward A.C."/>
        </authorList>
    </citation>
    <scope>NUCLEOTIDE SEQUENCE [LARGE SCALE GENOMIC DNA]</scope>
    <source>
        <strain evidence="4 5">MS1.HAVA.3</strain>
    </source>
</reference>
<keyword evidence="4" id="KW-0255">Endonuclease</keyword>
<keyword evidence="5" id="KW-1185">Reference proteome</keyword>
<dbReference type="SUPFAM" id="SSF52980">
    <property type="entry name" value="Restriction endonuclease-like"/>
    <property type="match status" value="1"/>
</dbReference>
<dbReference type="InterPro" id="IPR011335">
    <property type="entry name" value="Restrct_endonuc-II-like"/>
</dbReference>
<dbReference type="Proteomes" id="UP001382904">
    <property type="component" value="Unassembled WGS sequence"/>
</dbReference>
<proteinExistence type="predicted"/>
<evidence type="ECO:0000256" key="2">
    <source>
        <dbReference type="SAM" id="Phobius"/>
    </source>
</evidence>
<dbReference type="PANTHER" id="PTHR30015">
    <property type="entry name" value="MRR RESTRICTION SYSTEM PROTEIN"/>
    <property type="match status" value="1"/>
</dbReference>
<keyword evidence="4" id="KW-0378">Hydrolase</keyword>
<sequence>MSRRRPARRTSRSRRPRRRKDSGLEQLTLIGLLAVAVLSLVMGVLRWLAAHPWIVVLRLLAAAAALAAWWWRRRETARWEQIKAQGLRYAVDQLDRLHHRQFEFAVRDLMHRDGCRDAQQVGGRGDNGADVKATDPYGRRWVIQCKNKRDGWSGKPVGTPDLHVLNGTGRQVHGGDVLVMLTNGRITSNAVDFAKISACTWWTASSSPSGPPAPAPCGNCCARSPAPQTVITVLTSGTRRRTGPGRLVPRLDQGGTPSAVTGLQLRSRLWPGCSRASPVRVRTGAARAGGAPRRTTAAPPSR</sequence>
<keyword evidence="4" id="KW-0540">Nuclease</keyword>
<name>A0ABU8TX96_9ACTN</name>
<dbReference type="InterPro" id="IPR007560">
    <property type="entry name" value="Restrct_endonuc_IV_Mrr"/>
</dbReference>
<evidence type="ECO:0000256" key="1">
    <source>
        <dbReference type="SAM" id="MobiDB-lite"/>
    </source>
</evidence>
<evidence type="ECO:0000259" key="3">
    <source>
        <dbReference type="Pfam" id="PF04471"/>
    </source>
</evidence>
<feature type="region of interest" description="Disordered" evidence="1">
    <location>
        <begin position="282"/>
        <end position="302"/>
    </location>
</feature>
<evidence type="ECO:0000313" key="5">
    <source>
        <dbReference type="Proteomes" id="UP001382904"/>
    </source>
</evidence>
<protein>
    <submittedName>
        <fullName evidence="4">Restriction endonuclease</fullName>
    </submittedName>
</protein>
<evidence type="ECO:0000313" key="4">
    <source>
        <dbReference type="EMBL" id="MEJ8640240.1"/>
    </source>
</evidence>
<dbReference type="InterPro" id="IPR052906">
    <property type="entry name" value="Type_IV_Methyl-Rstrct_Enzyme"/>
</dbReference>
<feature type="region of interest" description="Disordered" evidence="1">
    <location>
        <begin position="1"/>
        <end position="20"/>
    </location>
</feature>
<dbReference type="GO" id="GO:0004519">
    <property type="term" value="F:endonuclease activity"/>
    <property type="evidence" value="ECO:0007669"/>
    <property type="project" value="UniProtKB-KW"/>
</dbReference>